<keyword evidence="2" id="KW-1185">Reference proteome</keyword>
<dbReference type="EMBL" id="UIHC01000025">
    <property type="protein sequence ID" value="SUZ32676.1"/>
    <property type="molecule type" value="Genomic_DNA"/>
</dbReference>
<protein>
    <recommendedName>
        <fullName evidence="3">Nodulation protein NodH</fullName>
    </recommendedName>
</protein>
<dbReference type="Proteomes" id="UP000272908">
    <property type="component" value="Unassembled WGS sequence"/>
</dbReference>
<gene>
    <name evidence="1" type="ORF">ROE7235_02437</name>
</gene>
<name>A0A3B0MY07_9RHOB</name>
<reference evidence="2" key="1">
    <citation type="submission" date="2018-08" db="EMBL/GenBank/DDBJ databases">
        <authorList>
            <person name="Rodrigo-Torres L."/>
            <person name="Arahal R. D."/>
            <person name="Lucena T."/>
        </authorList>
    </citation>
    <scope>NUCLEOTIDE SEQUENCE [LARGE SCALE GENOMIC DNA]</scope>
    <source>
        <strain evidence="2">CECT 7235</strain>
    </source>
</reference>
<accession>A0A3B0MY07</accession>
<sequence length="471" mass="52508">MTDAAPFDYFVVLAEMRTGSNLIEGNLNEFEGITCEGEVFNSHFISHEGKDALYGVTLAQRDSNPMDLLWAIRAQPDLTGFRFFHDHDARVLPTFMQDPRCAKIILTRNPLDSYVSLKIAQATQQWKLGDVKTKRSAQVAFDPVEFEEHVTRIQGFQAKVLRLLQTSGQTAFYLAYEDANDVDVLNGLAAWLGVAARIEAPSRKLKRQNPEPLEQKLTNPDAVRDGLARLDRFNLSRTPNFEPRRGPMVWGLRACASLPIAYLPMPGAPDPGVLEWMAQIDEGRAVKADFTAQSWRDWLRAHPARAVFSVLHHPLARAHEVYLRQVVHGQRANVRAFLARVHGVTLPEKDAMDSYDDALHRAGFLAYLRFVAANLNGQTAIAVMPAWASQTKVIEGVMGQAPLHHLFRTEWLARDLPGLGAGLGLDLPAFAPVATPRRFTLAGIYDAEIEAAGRAAYGLDYEALGFEDWRS</sequence>
<organism evidence="1 2">
    <name type="scientific">Roseinatronobacter ekhonensis</name>
    <dbReference type="NCBI Taxonomy" id="254356"/>
    <lineage>
        <taxon>Bacteria</taxon>
        <taxon>Pseudomonadati</taxon>
        <taxon>Pseudomonadota</taxon>
        <taxon>Alphaproteobacteria</taxon>
        <taxon>Rhodobacterales</taxon>
        <taxon>Paracoccaceae</taxon>
        <taxon>Roseinatronobacter</taxon>
    </lineage>
</organism>
<dbReference type="RefSeq" id="WP_121095787.1">
    <property type="nucleotide sequence ID" value="NZ_UIHC01000025.1"/>
</dbReference>
<evidence type="ECO:0000313" key="2">
    <source>
        <dbReference type="Proteomes" id="UP000272908"/>
    </source>
</evidence>
<dbReference type="Gene3D" id="3.40.50.300">
    <property type="entry name" value="P-loop containing nucleotide triphosphate hydrolases"/>
    <property type="match status" value="1"/>
</dbReference>
<proteinExistence type="predicted"/>
<evidence type="ECO:0000313" key="1">
    <source>
        <dbReference type="EMBL" id="SUZ32676.1"/>
    </source>
</evidence>
<dbReference type="OrthoDB" id="7802556at2"/>
<dbReference type="InterPro" id="IPR027417">
    <property type="entry name" value="P-loop_NTPase"/>
</dbReference>
<dbReference type="AlphaFoldDB" id="A0A3B0MY07"/>
<evidence type="ECO:0008006" key="3">
    <source>
        <dbReference type="Google" id="ProtNLM"/>
    </source>
</evidence>
<dbReference type="SUPFAM" id="SSF52540">
    <property type="entry name" value="P-loop containing nucleoside triphosphate hydrolases"/>
    <property type="match status" value="1"/>
</dbReference>